<gene>
    <name evidence="1" type="ORF">DI536_28465</name>
</gene>
<evidence type="ECO:0000313" key="2">
    <source>
        <dbReference type="Proteomes" id="UP000249061"/>
    </source>
</evidence>
<dbReference type="Proteomes" id="UP000249061">
    <property type="component" value="Unassembled WGS sequence"/>
</dbReference>
<name>A0A2W5UV32_9BACT</name>
<reference evidence="1 2" key="1">
    <citation type="submission" date="2017-08" db="EMBL/GenBank/DDBJ databases">
        <title>Infants hospitalized years apart are colonized by the same room-sourced microbial strains.</title>
        <authorList>
            <person name="Brooks B."/>
            <person name="Olm M.R."/>
            <person name="Firek B.A."/>
            <person name="Baker R."/>
            <person name="Thomas B.C."/>
            <person name="Morowitz M.J."/>
            <person name="Banfield J.F."/>
        </authorList>
    </citation>
    <scope>NUCLEOTIDE SEQUENCE [LARGE SCALE GENOMIC DNA]</scope>
    <source>
        <strain evidence="1">S2_003_000_R2_14</strain>
    </source>
</reference>
<comment type="caution">
    <text evidence="1">The sequence shown here is derived from an EMBL/GenBank/DDBJ whole genome shotgun (WGS) entry which is preliminary data.</text>
</comment>
<sequence length="340" mass="37269">MLTLVVVIALAAGENCTPELWCGNELPECVTPLARELHKAPASPKYVTRSEEVLRTETDETTRILAMRVLAKARKQSLEPYALQLAKEKHDCRFEGIELLASVPKWSGETRTFIEEGLETQWPVPFLRTISAREEPWTRAHFLNALRTGKKRHDALRALTSPPKNRELKEAVNFIGNCDVSLYARELAVKALGKLTKVKCPESKWRVKNGAVTDGVTTVPLISARQEPGVNITGETAEWRRGDGGVISGLGYLPLGVLQRGSETLVLGSRGGMFGAVGTLEENSISWTYDVPSLPTAWAVSGETVFVEMEADSLSSPAPVVRGQRVVHVFERDGGVTLAK</sequence>
<evidence type="ECO:0000313" key="1">
    <source>
        <dbReference type="EMBL" id="PZR07194.1"/>
    </source>
</evidence>
<organism evidence="1 2">
    <name type="scientific">Archangium gephyra</name>
    <dbReference type="NCBI Taxonomy" id="48"/>
    <lineage>
        <taxon>Bacteria</taxon>
        <taxon>Pseudomonadati</taxon>
        <taxon>Myxococcota</taxon>
        <taxon>Myxococcia</taxon>
        <taxon>Myxococcales</taxon>
        <taxon>Cystobacterineae</taxon>
        <taxon>Archangiaceae</taxon>
        <taxon>Archangium</taxon>
    </lineage>
</organism>
<dbReference type="EMBL" id="QFQP01000033">
    <property type="protein sequence ID" value="PZR07194.1"/>
    <property type="molecule type" value="Genomic_DNA"/>
</dbReference>
<dbReference type="AlphaFoldDB" id="A0A2W5UV32"/>
<accession>A0A2W5UV32</accession>
<proteinExistence type="predicted"/>
<protein>
    <submittedName>
        <fullName evidence="1">Uncharacterized protein</fullName>
    </submittedName>
</protein>